<dbReference type="Proteomes" id="UP000245086">
    <property type="component" value="Unassembled WGS sequence"/>
</dbReference>
<sequence>MSSSYSLGPHFDAFIQEQLASARYASASEVVRAGLRLLEEHEANRHVNALSRAEQLEVLKAEIQRGVDSPKVDGETAMKGLKGRIAKRNVDLAADDTA</sequence>
<gene>
    <name evidence="3" type="primary">parD1</name>
    <name evidence="3" type="ORF">PbB2_02606</name>
</gene>
<evidence type="ECO:0000256" key="2">
    <source>
        <dbReference type="ARBA" id="ARBA00022649"/>
    </source>
</evidence>
<dbReference type="Pfam" id="PF03693">
    <property type="entry name" value="ParD_antitoxin"/>
    <property type="match status" value="1"/>
</dbReference>
<dbReference type="InterPro" id="IPR038296">
    <property type="entry name" value="ParD_sf"/>
</dbReference>
<name>A0A2P2ECY5_9PROT</name>
<reference evidence="3 4" key="1">
    <citation type="journal article" date="2018" name="Genome Announc.">
        <title>Draft Genome Sequence of "Candidatus Phycosocius bacilliformis," an Alphaproteobacterial Ectosymbiont of the Hydrocarbon-Producing Green Alga Botryococcus braunii.</title>
        <authorList>
            <person name="Tanabe Y."/>
            <person name="Yamaguchi H."/>
            <person name="Watanabe M.M."/>
        </authorList>
    </citation>
    <scope>NUCLEOTIDE SEQUENCE [LARGE SCALE GENOMIC DNA]</scope>
    <source>
        <strain evidence="3 4">BOTRYCO-2</strain>
    </source>
</reference>
<comment type="caution">
    <text evidence="3">The sequence shown here is derived from an EMBL/GenBank/DDBJ whole genome shotgun (WGS) entry which is preliminary data.</text>
</comment>
<dbReference type="Gene3D" id="6.10.10.120">
    <property type="entry name" value="Antitoxin ParD1-like"/>
    <property type="match status" value="1"/>
</dbReference>
<evidence type="ECO:0000256" key="1">
    <source>
        <dbReference type="ARBA" id="ARBA00008580"/>
    </source>
</evidence>
<evidence type="ECO:0000313" key="3">
    <source>
        <dbReference type="EMBL" id="GBF58916.1"/>
    </source>
</evidence>
<comment type="similarity">
    <text evidence="1">Belongs to the ParD antitoxin family.</text>
</comment>
<dbReference type="PANTHER" id="PTHR36582">
    <property type="entry name" value="ANTITOXIN PARD"/>
    <property type="match status" value="1"/>
</dbReference>
<dbReference type="NCBIfam" id="TIGR02606">
    <property type="entry name" value="antidote_CC2985"/>
    <property type="match status" value="1"/>
</dbReference>
<dbReference type="InterPro" id="IPR022789">
    <property type="entry name" value="ParD"/>
</dbReference>
<proteinExistence type="inferred from homology"/>
<dbReference type="RefSeq" id="WP_108985768.1">
    <property type="nucleotide sequence ID" value="NZ_BFBR01000008.1"/>
</dbReference>
<dbReference type="PANTHER" id="PTHR36582:SF2">
    <property type="entry name" value="ANTITOXIN PARD"/>
    <property type="match status" value="1"/>
</dbReference>
<keyword evidence="4" id="KW-1185">Reference proteome</keyword>
<organism evidence="3 4">
    <name type="scientific">Candidatus Phycosocius bacilliformis</name>
    <dbReference type="NCBI Taxonomy" id="1445552"/>
    <lineage>
        <taxon>Bacteria</taxon>
        <taxon>Pseudomonadati</taxon>
        <taxon>Pseudomonadota</taxon>
        <taxon>Alphaproteobacteria</taxon>
        <taxon>Caulobacterales</taxon>
        <taxon>Caulobacterales incertae sedis</taxon>
        <taxon>Candidatus Phycosocius</taxon>
    </lineage>
</organism>
<dbReference type="OrthoDB" id="9815501at2"/>
<dbReference type="AlphaFoldDB" id="A0A2P2ECY5"/>
<dbReference type="GO" id="GO:0006355">
    <property type="term" value="P:regulation of DNA-templated transcription"/>
    <property type="evidence" value="ECO:0007669"/>
    <property type="project" value="InterPro"/>
</dbReference>
<dbReference type="SUPFAM" id="SSF47598">
    <property type="entry name" value="Ribbon-helix-helix"/>
    <property type="match status" value="1"/>
</dbReference>
<dbReference type="EMBL" id="BFBR01000008">
    <property type="protein sequence ID" value="GBF58916.1"/>
    <property type="molecule type" value="Genomic_DNA"/>
</dbReference>
<keyword evidence="2" id="KW-1277">Toxin-antitoxin system</keyword>
<evidence type="ECO:0000313" key="4">
    <source>
        <dbReference type="Proteomes" id="UP000245086"/>
    </source>
</evidence>
<accession>A0A2P2ECY5</accession>
<protein>
    <submittedName>
        <fullName evidence="3">Antitoxin ParD1</fullName>
    </submittedName>
</protein>
<dbReference type="InterPro" id="IPR010985">
    <property type="entry name" value="Ribbon_hlx_hlx"/>
</dbReference>